<accession>I3EH83</accession>
<proteinExistence type="predicted"/>
<dbReference type="OMA" id="ELHIYEY"/>
<dbReference type="Gene3D" id="2.130.10.10">
    <property type="entry name" value="YVTN repeat-like/Quinoprotein amine dehydrogenase"/>
    <property type="match status" value="1"/>
</dbReference>
<dbReference type="InParanoid" id="I3EH83"/>
<dbReference type="VEuPathDB" id="MicrosporidiaDB:NEQG_01270"/>
<gene>
    <name evidence="1" type="ORF">NEQG_01270</name>
</gene>
<protein>
    <recommendedName>
        <fullName evidence="3">U3 small nucleolar RNA-associated protein 15 C-terminal domain-containing protein</fullName>
    </recommendedName>
</protein>
<dbReference type="InterPro" id="IPR036322">
    <property type="entry name" value="WD40_repeat_dom_sf"/>
</dbReference>
<dbReference type="InterPro" id="IPR015943">
    <property type="entry name" value="WD40/YVTN_repeat-like_dom_sf"/>
</dbReference>
<evidence type="ECO:0000313" key="2">
    <source>
        <dbReference type="Proteomes" id="UP000002872"/>
    </source>
</evidence>
<sequence>MEKEFRIENYGVKHPKTRTIIEVERNISGCYAVVLTNQNTAVYSNRDSLCKKSLDTDTEKNSEKVFSRSSGTDARIATNDSIIALFNKEGKIRLVDYDGNRLSFIDTGNAPLRALGFLSSEVLCAGGESCKVFVYCIYDTSRLTELTYSDYVDSISSNGKYMAVSLASGELHIYEYAISDTGASGVVGRKKVKISVNEVADLYVEKSCIVQFINETQLFIGLCNGTGYIYCMEEKAITIASSMHSKGFTKAEVHGEYLITSSLDGRLRVSTHTLREVSSLYAGSSIQAFNALFSKSNDSHITGIQYIISTTTGNVLVYRDRWTPEPVTPVPVIQKSGPQNIREYNKQDTTETRTLSVHMQSDHKKGKFGRFMSTFQYRKALLAAIDLKNVETITSVMDYLHRIDRLLISVSSLTDENISVVAEISVDMLKIREFFDLANSVLVYCGNVLQSRESAEGNPIYEIIGRAVQEIEDEYLVQSVLAETTEYIKGLLTPSK</sequence>
<dbReference type="Proteomes" id="UP000002872">
    <property type="component" value="Unassembled WGS sequence"/>
</dbReference>
<keyword evidence="2" id="KW-1185">Reference proteome</keyword>
<dbReference type="EMBL" id="GL870878">
    <property type="protein sequence ID" value="EIJ88580.1"/>
    <property type="molecule type" value="Genomic_DNA"/>
</dbReference>
<organism evidence="1 2">
    <name type="scientific">Nematocida parisii (strain ERTm3)</name>
    <name type="common">Nematode killer fungus</name>
    <dbReference type="NCBI Taxonomy" id="935791"/>
    <lineage>
        <taxon>Eukaryota</taxon>
        <taxon>Fungi</taxon>
        <taxon>Fungi incertae sedis</taxon>
        <taxon>Microsporidia</taxon>
        <taxon>Nematocida</taxon>
    </lineage>
</organism>
<dbReference type="OrthoDB" id="431715at2759"/>
<evidence type="ECO:0008006" key="3">
    <source>
        <dbReference type="Google" id="ProtNLM"/>
    </source>
</evidence>
<dbReference type="SUPFAM" id="SSF50978">
    <property type="entry name" value="WD40 repeat-like"/>
    <property type="match status" value="1"/>
</dbReference>
<reference evidence="1" key="1">
    <citation type="submission" date="2011-01" db="EMBL/GenBank/DDBJ databases">
        <title>The Genome Sequence of Nematocida parisii strain ERTm3.</title>
        <authorList>
            <consortium name="The Broad Institute Genome Sequencing Platform"/>
            <consortium name="The Broad Institute Genome Sequencing Center for Infectious Disease"/>
            <person name="Cuomo C."/>
            <person name="Troemel E."/>
            <person name="Young S.K."/>
            <person name="Zeng Q."/>
            <person name="Gargeya S."/>
            <person name="Fitzgerald M."/>
            <person name="Haas B."/>
            <person name="Abouelleil A."/>
            <person name="Alvarado L."/>
            <person name="Arachchi H.M."/>
            <person name="Berlin A."/>
            <person name="Chapman S.B."/>
            <person name="Gearin G."/>
            <person name="Goldberg J."/>
            <person name="Griggs A."/>
            <person name="Gujja S."/>
            <person name="Hansen M."/>
            <person name="Heiman D."/>
            <person name="Howarth C."/>
            <person name="Larimer J."/>
            <person name="Lui A."/>
            <person name="MacDonald P.J.P."/>
            <person name="McCowen C."/>
            <person name="Montmayeur A."/>
            <person name="Murphy C."/>
            <person name="Neiman D."/>
            <person name="Pearson M."/>
            <person name="Priest M."/>
            <person name="Roberts A."/>
            <person name="Saif S."/>
            <person name="Shea T."/>
            <person name="Sisk P."/>
            <person name="Stolte C."/>
            <person name="Sykes S."/>
            <person name="Wortman J."/>
            <person name="Nusbaum C."/>
            <person name="Birren B."/>
        </authorList>
    </citation>
    <scope>NUCLEOTIDE SEQUENCE</scope>
    <source>
        <strain evidence="1">ERTm3</strain>
    </source>
</reference>
<dbReference type="AlphaFoldDB" id="I3EH83"/>
<name>I3EH83_NEMP3</name>
<evidence type="ECO:0000313" key="1">
    <source>
        <dbReference type="EMBL" id="EIJ88580.1"/>
    </source>
</evidence>
<dbReference type="HOGENOM" id="CLU_042695_0_0_1"/>